<evidence type="ECO:0000256" key="5">
    <source>
        <dbReference type="ARBA" id="ARBA00023014"/>
    </source>
</evidence>
<comment type="caution">
    <text evidence="6">The sequence shown here is derived from an EMBL/GenBank/DDBJ whole genome shotgun (WGS) entry which is preliminary data.</text>
</comment>
<evidence type="ECO:0000256" key="1">
    <source>
        <dbReference type="ARBA" id="ARBA00001966"/>
    </source>
</evidence>
<dbReference type="InterPro" id="IPR058240">
    <property type="entry name" value="rSAM_sf"/>
</dbReference>
<organism evidence="6 7">
    <name type="scientific">Candidatus Muproteobacteria bacterium RBG_16_60_9</name>
    <dbReference type="NCBI Taxonomy" id="1817755"/>
    <lineage>
        <taxon>Bacteria</taxon>
        <taxon>Pseudomonadati</taxon>
        <taxon>Pseudomonadota</taxon>
        <taxon>Candidatus Muproteobacteria</taxon>
    </lineage>
</organism>
<sequence>MHALHAEFPDISYDATIKIQHLIDHADMLPILKATGCLFITAAVESVDDRVLDFLAKNHTNADFARAVALCRAAGIALAPTFVAFTPWTTLGGYIALLERLLELNLVESVPPIQLAIRLLVPQGSLLLQLPGFQAHIGEFDPKLLGFPWKNPDARVDRLQLAIQELVAQAEAQDLSRCDIFARIWESAHAALGVDAPALADSGMGMPIPRLSEPWYCCAEPTHQQLQSF</sequence>
<dbReference type="AlphaFoldDB" id="A0A1F6V9R6"/>
<dbReference type="InterPro" id="IPR051198">
    <property type="entry name" value="BchE-like"/>
</dbReference>
<evidence type="ECO:0000313" key="7">
    <source>
        <dbReference type="Proteomes" id="UP000179076"/>
    </source>
</evidence>
<dbReference type="GO" id="GO:0005829">
    <property type="term" value="C:cytosol"/>
    <property type="evidence" value="ECO:0007669"/>
    <property type="project" value="TreeGrafter"/>
</dbReference>
<keyword evidence="3" id="KW-0479">Metal-binding</keyword>
<evidence type="ECO:0000256" key="3">
    <source>
        <dbReference type="ARBA" id="ARBA00022723"/>
    </source>
</evidence>
<dbReference type="GO" id="GO:0051536">
    <property type="term" value="F:iron-sulfur cluster binding"/>
    <property type="evidence" value="ECO:0007669"/>
    <property type="project" value="UniProtKB-KW"/>
</dbReference>
<dbReference type="GO" id="GO:0046872">
    <property type="term" value="F:metal ion binding"/>
    <property type="evidence" value="ECO:0007669"/>
    <property type="project" value="UniProtKB-KW"/>
</dbReference>
<dbReference type="PANTHER" id="PTHR43409">
    <property type="entry name" value="ANAEROBIC MAGNESIUM-PROTOPORPHYRIN IX MONOMETHYL ESTER CYCLASE-RELATED"/>
    <property type="match status" value="1"/>
</dbReference>
<dbReference type="SUPFAM" id="SSF102114">
    <property type="entry name" value="Radical SAM enzymes"/>
    <property type="match status" value="1"/>
</dbReference>
<reference evidence="6 7" key="1">
    <citation type="journal article" date="2016" name="Nat. Commun.">
        <title>Thousands of microbial genomes shed light on interconnected biogeochemical processes in an aquifer system.</title>
        <authorList>
            <person name="Anantharaman K."/>
            <person name="Brown C.T."/>
            <person name="Hug L.A."/>
            <person name="Sharon I."/>
            <person name="Castelle C.J."/>
            <person name="Probst A.J."/>
            <person name="Thomas B.C."/>
            <person name="Singh A."/>
            <person name="Wilkins M.J."/>
            <person name="Karaoz U."/>
            <person name="Brodie E.L."/>
            <person name="Williams K.H."/>
            <person name="Hubbard S.S."/>
            <person name="Banfield J.F."/>
        </authorList>
    </citation>
    <scope>NUCLEOTIDE SEQUENCE [LARGE SCALE GENOMIC DNA]</scope>
</reference>
<evidence type="ECO:0000256" key="4">
    <source>
        <dbReference type="ARBA" id="ARBA00023004"/>
    </source>
</evidence>
<dbReference type="EMBL" id="MFSP01000088">
    <property type="protein sequence ID" value="OGI66420.1"/>
    <property type="molecule type" value="Genomic_DNA"/>
</dbReference>
<name>A0A1F6V9R6_9PROT</name>
<protein>
    <submittedName>
        <fullName evidence="6">Uncharacterized protein</fullName>
    </submittedName>
</protein>
<proteinExistence type="predicted"/>
<evidence type="ECO:0000313" key="6">
    <source>
        <dbReference type="EMBL" id="OGI66420.1"/>
    </source>
</evidence>
<accession>A0A1F6V9R6</accession>
<keyword evidence="4" id="KW-0408">Iron</keyword>
<keyword evidence="5" id="KW-0411">Iron-sulfur</keyword>
<dbReference type="Proteomes" id="UP000179076">
    <property type="component" value="Unassembled WGS sequence"/>
</dbReference>
<gene>
    <name evidence="6" type="ORF">A2W18_00315</name>
</gene>
<comment type="cofactor">
    <cofactor evidence="1">
        <name>[4Fe-4S] cluster</name>
        <dbReference type="ChEBI" id="CHEBI:49883"/>
    </cofactor>
</comment>
<dbReference type="PANTHER" id="PTHR43409:SF7">
    <property type="entry name" value="BLL1977 PROTEIN"/>
    <property type="match status" value="1"/>
</dbReference>
<keyword evidence="2" id="KW-0949">S-adenosyl-L-methionine</keyword>
<evidence type="ECO:0000256" key="2">
    <source>
        <dbReference type="ARBA" id="ARBA00022691"/>
    </source>
</evidence>